<dbReference type="CDD" id="cd00383">
    <property type="entry name" value="trans_reg_C"/>
    <property type="match status" value="1"/>
</dbReference>
<dbReference type="STRING" id="229919.GCA_001050195_02006"/>
<dbReference type="SMART" id="SM00240">
    <property type="entry name" value="FHA"/>
    <property type="match status" value="1"/>
</dbReference>
<evidence type="ECO:0008006" key="8">
    <source>
        <dbReference type="Google" id="ProtNLM"/>
    </source>
</evidence>
<dbReference type="PROSITE" id="PS50006">
    <property type="entry name" value="FHA_DOMAIN"/>
    <property type="match status" value="1"/>
</dbReference>
<feature type="DNA-binding region" description="OmpR/PhoB-type" evidence="2">
    <location>
        <begin position="194"/>
        <end position="297"/>
    </location>
</feature>
<evidence type="ECO:0000313" key="6">
    <source>
        <dbReference type="EMBL" id="HCE16594.1"/>
    </source>
</evidence>
<feature type="region of interest" description="Disordered" evidence="3">
    <location>
        <begin position="60"/>
        <end position="85"/>
    </location>
</feature>
<organism evidence="6 7">
    <name type="scientific">Anaerolinea thermolimosa</name>
    <dbReference type="NCBI Taxonomy" id="229919"/>
    <lineage>
        <taxon>Bacteria</taxon>
        <taxon>Bacillati</taxon>
        <taxon>Chloroflexota</taxon>
        <taxon>Anaerolineae</taxon>
        <taxon>Anaerolineales</taxon>
        <taxon>Anaerolineaceae</taxon>
        <taxon>Anaerolinea</taxon>
    </lineage>
</organism>
<dbReference type="GO" id="GO:0000160">
    <property type="term" value="P:phosphorelay signal transduction system"/>
    <property type="evidence" value="ECO:0007669"/>
    <property type="project" value="InterPro"/>
</dbReference>
<dbReference type="InterPro" id="IPR008984">
    <property type="entry name" value="SMAD_FHA_dom_sf"/>
</dbReference>
<dbReference type="GO" id="GO:0006355">
    <property type="term" value="P:regulation of DNA-templated transcription"/>
    <property type="evidence" value="ECO:0007669"/>
    <property type="project" value="InterPro"/>
</dbReference>
<feature type="domain" description="FHA" evidence="4">
    <location>
        <begin position="108"/>
        <end position="157"/>
    </location>
</feature>
<keyword evidence="1 2" id="KW-0238">DNA-binding</keyword>
<sequence>MAGFYSRLNPIPVLVISLAMERLEVGDLPLMALQPHIPRLTKVRFSAILYRMVLWNQNRHPQSGNHRDSPLQENSEGNMNQSGGGELPILVAQKGPLEGQRWLVEETLTIGRDPACDLIINDRQVSRYHARLQKTGQGVLLEDLGSKNGTYWNGERVSDPVVLQDGDVILIAMIQHFAFLNSDATMPLESGFLPGEKPSEGLRLDVRSRRVWVHGKEIHPPLSAQQFRLLQALERRRGQVVSRQELIEEVWGEKEAAGVTEQAFDALVRRLRDRLADADPDHAYIVTVRGHGLRLENTP</sequence>
<dbReference type="Pfam" id="PF00486">
    <property type="entry name" value="Trans_reg_C"/>
    <property type="match status" value="1"/>
</dbReference>
<dbReference type="SUPFAM" id="SSF49879">
    <property type="entry name" value="SMAD/FHA domain"/>
    <property type="match status" value="1"/>
</dbReference>
<evidence type="ECO:0000259" key="5">
    <source>
        <dbReference type="PROSITE" id="PS51755"/>
    </source>
</evidence>
<dbReference type="InterPro" id="IPR016032">
    <property type="entry name" value="Sig_transdc_resp-reg_C-effctor"/>
</dbReference>
<dbReference type="InterPro" id="IPR001867">
    <property type="entry name" value="OmpR/PhoB-type_DNA-bd"/>
</dbReference>
<reference evidence="6 7" key="1">
    <citation type="journal article" date="2018" name="Nat. Biotechnol.">
        <title>A standardized bacterial taxonomy based on genome phylogeny substantially revises the tree of life.</title>
        <authorList>
            <person name="Parks D.H."/>
            <person name="Chuvochina M."/>
            <person name="Waite D.W."/>
            <person name="Rinke C."/>
            <person name="Skarshewski A."/>
            <person name="Chaumeil P.A."/>
            <person name="Hugenholtz P."/>
        </authorList>
    </citation>
    <scope>NUCLEOTIDE SEQUENCE [LARGE SCALE GENOMIC DNA]</scope>
    <source>
        <strain evidence="6">UBA8781</strain>
    </source>
</reference>
<evidence type="ECO:0000256" key="3">
    <source>
        <dbReference type="SAM" id="MobiDB-lite"/>
    </source>
</evidence>
<evidence type="ECO:0000256" key="2">
    <source>
        <dbReference type="PROSITE-ProRule" id="PRU01091"/>
    </source>
</evidence>
<evidence type="ECO:0000313" key="7">
    <source>
        <dbReference type="Proteomes" id="UP000264141"/>
    </source>
</evidence>
<dbReference type="CDD" id="cd00060">
    <property type="entry name" value="FHA"/>
    <property type="match status" value="1"/>
</dbReference>
<dbReference type="Proteomes" id="UP000264141">
    <property type="component" value="Unassembled WGS sequence"/>
</dbReference>
<dbReference type="PANTHER" id="PTHR23308">
    <property type="entry name" value="NUCLEAR INHIBITOR OF PROTEIN PHOSPHATASE-1"/>
    <property type="match status" value="1"/>
</dbReference>
<dbReference type="GO" id="GO:0003677">
    <property type="term" value="F:DNA binding"/>
    <property type="evidence" value="ECO:0007669"/>
    <property type="project" value="UniProtKB-UniRule"/>
</dbReference>
<feature type="domain" description="OmpR/PhoB-type" evidence="5">
    <location>
        <begin position="194"/>
        <end position="297"/>
    </location>
</feature>
<protein>
    <recommendedName>
        <fullName evidence="8">FHA domain-containing protein</fullName>
    </recommendedName>
</protein>
<dbReference type="EMBL" id="DPBP01000007">
    <property type="protein sequence ID" value="HCE16594.1"/>
    <property type="molecule type" value="Genomic_DNA"/>
</dbReference>
<name>A0A3D1JDT8_9CHLR</name>
<evidence type="ECO:0000256" key="1">
    <source>
        <dbReference type="ARBA" id="ARBA00023125"/>
    </source>
</evidence>
<evidence type="ECO:0000259" key="4">
    <source>
        <dbReference type="PROSITE" id="PS50006"/>
    </source>
</evidence>
<dbReference type="InterPro" id="IPR050923">
    <property type="entry name" value="Cell_Proc_Reg/RNA_Proc"/>
</dbReference>
<dbReference type="InterPro" id="IPR000253">
    <property type="entry name" value="FHA_dom"/>
</dbReference>
<feature type="compositionally biased region" description="Polar residues" evidence="3">
    <location>
        <begin position="71"/>
        <end position="81"/>
    </location>
</feature>
<proteinExistence type="predicted"/>
<dbReference type="SMART" id="SM00862">
    <property type="entry name" value="Trans_reg_C"/>
    <property type="match status" value="1"/>
</dbReference>
<gene>
    <name evidence="6" type="ORF">DEQ80_01915</name>
</gene>
<dbReference type="AlphaFoldDB" id="A0A3D1JDT8"/>
<dbReference type="InterPro" id="IPR036388">
    <property type="entry name" value="WH-like_DNA-bd_sf"/>
</dbReference>
<dbReference type="Pfam" id="PF00498">
    <property type="entry name" value="FHA"/>
    <property type="match status" value="1"/>
</dbReference>
<dbReference type="SUPFAM" id="SSF46894">
    <property type="entry name" value="C-terminal effector domain of the bipartite response regulators"/>
    <property type="match status" value="1"/>
</dbReference>
<accession>A0A3D1JDT8</accession>
<dbReference type="Gene3D" id="2.60.200.20">
    <property type="match status" value="1"/>
</dbReference>
<dbReference type="OrthoDB" id="162419at2"/>
<comment type="caution">
    <text evidence="6">The sequence shown here is derived from an EMBL/GenBank/DDBJ whole genome shotgun (WGS) entry which is preliminary data.</text>
</comment>
<dbReference type="Gene3D" id="1.10.10.10">
    <property type="entry name" value="Winged helix-like DNA-binding domain superfamily/Winged helix DNA-binding domain"/>
    <property type="match status" value="1"/>
</dbReference>
<dbReference type="PROSITE" id="PS51755">
    <property type="entry name" value="OMPR_PHOB"/>
    <property type="match status" value="1"/>
</dbReference>